<organism evidence="3 4">
    <name type="scientific">Longimicrobium terrae</name>
    <dbReference type="NCBI Taxonomy" id="1639882"/>
    <lineage>
        <taxon>Bacteria</taxon>
        <taxon>Pseudomonadati</taxon>
        <taxon>Gemmatimonadota</taxon>
        <taxon>Longimicrobiia</taxon>
        <taxon>Longimicrobiales</taxon>
        <taxon>Longimicrobiaceae</taxon>
        <taxon>Longimicrobium</taxon>
    </lineage>
</organism>
<feature type="chain" id="PRO_5032670273" description="Intracellular proteinase inhibitor BsuPI domain-containing protein" evidence="1">
    <location>
        <begin position="22"/>
        <end position="159"/>
    </location>
</feature>
<reference evidence="3 4" key="1">
    <citation type="submission" date="2020-08" db="EMBL/GenBank/DDBJ databases">
        <title>Genomic Encyclopedia of Type Strains, Phase IV (KMG-IV): sequencing the most valuable type-strain genomes for metagenomic binning, comparative biology and taxonomic classification.</title>
        <authorList>
            <person name="Goeker M."/>
        </authorList>
    </citation>
    <scope>NUCLEOTIDE SEQUENCE [LARGE SCALE GENOMIC DNA]</scope>
    <source>
        <strain evidence="3 4">DSM 29007</strain>
    </source>
</reference>
<dbReference type="InterPro" id="IPR020481">
    <property type="entry name" value="Intracell_prot_inh_BsuPI"/>
</dbReference>
<evidence type="ECO:0000256" key="1">
    <source>
        <dbReference type="SAM" id="SignalP"/>
    </source>
</evidence>
<gene>
    <name evidence="3" type="ORF">HNQ61_004782</name>
</gene>
<comment type="caution">
    <text evidence="3">The sequence shown here is derived from an EMBL/GenBank/DDBJ whole genome shotgun (WGS) entry which is preliminary data.</text>
</comment>
<name>A0A841H4G4_9BACT</name>
<feature type="signal peptide" evidence="1">
    <location>
        <begin position="1"/>
        <end position="21"/>
    </location>
</feature>
<dbReference type="EMBL" id="JACHIA010000021">
    <property type="protein sequence ID" value="MBB6073115.1"/>
    <property type="molecule type" value="Genomic_DNA"/>
</dbReference>
<sequence length="159" mass="17164">MKAFAALGPVLLLALAACPTASPNSPVVIMRTTITPSDTVRMGDSLKITTWLKNPEKEPLTMVFEDQCEVEQYVQTPDKTIVYPPGGGATCISVPTTVRVAAGDSVRFDAAWLPMSAVDGEFIAYGVLSQHQLTRGDRKPELKMGHRSNIAIFHVAPKP</sequence>
<dbReference type="Gene3D" id="2.60.40.2360">
    <property type="entry name" value="Intracellular proteinase inhibitor BsuPI"/>
    <property type="match status" value="1"/>
</dbReference>
<protein>
    <recommendedName>
        <fullName evidence="2">Intracellular proteinase inhibitor BsuPI domain-containing protein</fullName>
    </recommendedName>
</protein>
<accession>A0A841H4G4</accession>
<evidence type="ECO:0000313" key="4">
    <source>
        <dbReference type="Proteomes" id="UP000582837"/>
    </source>
</evidence>
<keyword evidence="1" id="KW-0732">Signal</keyword>
<feature type="domain" description="Intracellular proteinase inhibitor BsuPI" evidence="2">
    <location>
        <begin position="39"/>
        <end position="131"/>
    </location>
</feature>
<keyword evidence="4" id="KW-1185">Reference proteome</keyword>
<dbReference type="InterPro" id="IPR038144">
    <property type="entry name" value="IPI"/>
</dbReference>
<dbReference type="Proteomes" id="UP000582837">
    <property type="component" value="Unassembled WGS sequence"/>
</dbReference>
<proteinExistence type="predicted"/>
<evidence type="ECO:0000313" key="3">
    <source>
        <dbReference type="EMBL" id="MBB6073115.1"/>
    </source>
</evidence>
<dbReference type="AlphaFoldDB" id="A0A841H4G4"/>
<dbReference type="Pfam" id="PF12690">
    <property type="entry name" value="BsuPI"/>
    <property type="match status" value="1"/>
</dbReference>
<dbReference type="PROSITE" id="PS51257">
    <property type="entry name" value="PROKAR_LIPOPROTEIN"/>
    <property type="match status" value="1"/>
</dbReference>
<dbReference type="RefSeq" id="WP_170035112.1">
    <property type="nucleotide sequence ID" value="NZ_JABDTL010000001.1"/>
</dbReference>
<evidence type="ECO:0000259" key="2">
    <source>
        <dbReference type="Pfam" id="PF12690"/>
    </source>
</evidence>